<protein>
    <submittedName>
        <fullName evidence="2">Transketolase</fullName>
        <ecNumber evidence="2">2.2.1.1</ecNumber>
    </submittedName>
</protein>
<dbReference type="RefSeq" id="WP_077111960.1">
    <property type="nucleotide sequence ID" value="NZ_JAFBFH010000022.1"/>
</dbReference>
<proteinExistence type="predicted"/>
<dbReference type="Gene3D" id="3.40.50.920">
    <property type="match status" value="1"/>
</dbReference>
<dbReference type="InterPro" id="IPR051157">
    <property type="entry name" value="PDH/Transketolase"/>
</dbReference>
<evidence type="ECO:0000313" key="3">
    <source>
        <dbReference type="Proteomes" id="UP000823485"/>
    </source>
</evidence>
<dbReference type="CDD" id="cd07033">
    <property type="entry name" value="TPP_PYR_DXS_TK_like"/>
    <property type="match status" value="1"/>
</dbReference>
<dbReference type="InterPro" id="IPR009014">
    <property type="entry name" value="Transketo_C/PFOR_II"/>
</dbReference>
<dbReference type="Gene3D" id="3.40.50.970">
    <property type="match status" value="1"/>
</dbReference>
<keyword evidence="2" id="KW-0808">Transferase</keyword>
<dbReference type="SMART" id="SM00861">
    <property type="entry name" value="Transket_pyr"/>
    <property type="match status" value="1"/>
</dbReference>
<dbReference type="Pfam" id="PF02779">
    <property type="entry name" value="Transket_pyr"/>
    <property type="match status" value="1"/>
</dbReference>
<reference evidence="2 3" key="1">
    <citation type="submission" date="2021-01" db="EMBL/GenBank/DDBJ databases">
        <title>Genomic Encyclopedia of Type Strains, Phase IV (KMG-IV): sequencing the most valuable type-strain genomes for metagenomic binning, comparative biology and taxonomic classification.</title>
        <authorList>
            <person name="Goeker M."/>
        </authorList>
    </citation>
    <scope>NUCLEOTIDE SEQUENCE [LARGE SCALE GENOMIC DNA]</scope>
    <source>
        <strain evidence="2 3">DSM 105453</strain>
    </source>
</reference>
<dbReference type="InterPro" id="IPR005475">
    <property type="entry name" value="Transketolase-like_Pyr-bd"/>
</dbReference>
<dbReference type="EC" id="2.2.1.1" evidence="2"/>
<name>A0ABS2R9S5_9BACI</name>
<dbReference type="Proteomes" id="UP000823485">
    <property type="component" value="Unassembled WGS sequence"/>
</dbReference>
<evidence type="ECO:0000259" key="1">
    <source>
        <dbReference type="SMART" id="SM00861"/>
    </source>
</evidence>
<accession>A0ABS2R9S5</accession>
<feature type="domain" description="Transketolase-like pyrimidine-binding" evidence="1">
    <location>
        <begin position="10"/>
        <end position="175"/>
    </location>
</feature>
<dbReference type="SUPFAM" id="SSF52518">
    <property type="entry name" value="Thiamin diphosphate-binding fold (THDP-binding)"/>
    <property type="match status" value="1"/>
</dbReference>
<gene>
    <name evidence="2" type="ORF">JOC94_003126</name>
</gene>
<keyword evidence="3" id="KW-1185">Reference proteome</keyword>
<comment type="caution">
    <text evidence="2">The sequence shown here is derived from an EMBL/GenBank/DDBJ whole genome shotgun (WGS) entry which is preliminary data.</text>
</comment>
<evidence type="ECO:0000313" key="2">
    <source>
        <dbReference type="EMBL" id="MBM7716115.1"/>
    </source>
</evidence>
<dbReference type="GO" id="GO:0004802">
    <property type="term" value="F:transketolase activity"/>
    <property type="evidence" value="ECO:0007669"/>
    <property type="project" value="UniProtKB-EC"/>
</dbReference>
<organism evidence="2 3">
    <name type="scientific">Siminovitchia thermophila</name>
    <dbReference type="NCBI Taxonomy" id="1245522"/>
    <lineage>
        <taxon>Bacteria</taxon>
        <taxon>Bacillati</taxon>
        <taxon>Bacillota</taxon>
        <taxon>Bacilli</taxon>
        <taxon>Bacillales</taxon>
        <taxon>Bacillaceae</taxon>
        <taxon>Siminovitchia</taxon>
    </lineage>
</organism>
<dbReference type="SUPFAM" id="SSF52922">
    <property type="entry name" value="TK C-terminal domain-like"/>
    <property type="match status" value="1"/>
</dbReference>
<sequence>MDHLLMDKQETMREIFGETLLQLSMEDERVYVVDGDLANSTKIDVVAEKNPQKFLQMGIAEQNMLSVCSGLATTGLQPWAVTFAAFLSKRAIDQIQVQIAQPNVNVKMIGGYSGLLTGLTGKTHQSLEDIAIFRSLANVIVLAPADSVEVKKMMRFAHQYDGPVYIRLARDPYPVIFSEDDEFQLGKAVSLKEGNDLTIISTGTQTSRSIEAARLLQEGGFSIAVLHMPSIKPLDKEAIVTAVETTGFIVTAEEHSIYGGLGSAVAEVLVEEKPAPMLRIGVKDRNAESAPNEQLLDKYELSASYMANAIRNFLKRNSRQVK</sequence>
<dbReference type="InterPro" id="IPR029061">
    <property type="entry name" value="THDP-binding"/>
</dbReference>
<dbReference type="PANTHER" id="PTHR43825">
    <property type="entry name" value="PYRUVATE DEHYDROGENASE E1 COMPONENT"/>
    <property type="match status" value="1"/>
</dbReference>
<dbReference type="Pfam" id="PF02780">
    <property type="entry name" value="Transketolase_C"/>
    <property type="match status" value="1"/>
</dbReference>
<dbReference type="PANTHER" id="PTHR43825:SF1">
    <property type="entry name" value="TRANSKETOLASE-LIKE PYRIMIDINE-BINDING DOMAIN-CONTAINING PROTEIN"/>
    <property type="match status" value="1"/>
</dbReference>
<dbReference type="EMBL" id="JAFBFH010000022">
    <property type="protein sequence ID" value="MBM7716115.1"/>
    <property type="molecule type" value="Genomic_DNA"/>
</dbReference>
<dbReference type="InterPro" id="IPR033248">
    <property type="entry name" value="Transketolase_C"/>
</dbReference>